<dbReference type="SUPFAM" id="SSF52980">
    <property type="entry name" value="Restriction endonuclease-like"/>
    <property type="match status" value="1"/>
</dbReference>
<dbReference type="Gene3D" id="3.90.1570.10">
    <property type="entry name" value="tt1808, chain A"/>
    <property type="match status" value="1"/>
</dbReference>
<name>A0A5C1AHG3_9BACT</name>
<dbReference type="InterPro" id="IPR011335">
    <property type="entry name" value="Restrct_endonuc-II-like"/>
</dbReference>
<dbReference type="Pfam" id="PF05685">
    <property type="entry name" value="Uma2"/>
    <property type="match status" value="1"/>
</dbReference>
<reference evidence="3" key="1">
    <citation type="submission" date="2019-08" db="EMBL/GenBank/DDBJ databases">
        <title>Limnoglobus roseus gen. nov., sp. nov., a novel freshwater planctomycete with a giant genome from the family Gemmataceae.</title>
        <authorList>
            <person name="Kulichevskaya I.S."/>
            <person name="Naumoff D.G."/>
            <person name="Miroshnikov K."/>
            <person name="Ivanova A."/>
            <person name="Philippov D.A."/>
            <person name="Hakobyan A."/>
            <person name="Rijpstra I.C."/>
            <person name="Sinninghe Damste J.S."/>
            <person name="Liesack W."/>
            <person name="Dedysh S.N."/>
        </authorList>
    </citation>
    <scope>NUCLEOTIDE SEQUENCE [LARGE SCALE GENOMIC DNA]</scope>
    <source>
        <strain evidence="3">PX52</strain>
    </source>
</reference>
<accession>A0A5C1AHG3</accession>
<dbReference type="EMBL" id="CP042425">
    <property type="protein sequence ID" value="QEL16564.1"/>
    <property type="molecule type" value="Genomic_DNA"/>
</dbReference>
<evidence type="ECO:0000313" key="2">
    <source>
        <dbReference type="EMBL" id="QEL16564.1"/>
    </source>
</evidence>
<dbReference type="InterPro" id="IPR012296">
    <property type="entry name" value="Nuclease_put_TT1808"/>
</dbReference>
<protein>
    <recommendedName>
        <fullName evidence="1">Putative restriction endonuclease domain-containing protein</fullName>
    </recommendedName>
</protein>
<dbReference type="AlphaFoldDB" id="A0A5C1AHG3"/>
<proteinExistence type="predicted"/>
<sequence>MAAYANFPTEEEQPDVNWEEVSPILVVEVLVDGSIEKDLGRNPPLYLAVPTIREYWVIDGTVNPSEPSLIQYVRRGKKWAITTHPFGATFTPKALPGFSLVIDPRRR</sequence>
<keyword evidence="3" id="KW-1185">Reference proteome</keyword>
<evidence type="ECO:0000259" key="1">
    <source>
        <dbReference type="Pfam" id="PF05685"/>
    </source>
</evidence>
<organism evidence="2 3">
    <name type="scientific">Limnoglobus roseus</name>
    <dbReference type="NCBI Taxonomy" id="2598579"/>
    <lineage>
        <taxon>Bacteria</taxon>
        <taxon>Pseudomonadati</taxon>
        <taxon>Planctomycetota</taxon>
        <taxon>Planctomycetia</taxon>
        <taxon>Gemmatales</taxon>
        <taxon>Gemmataceae</taxon>
        <taxon>Limnoglobus</taxon>
    </lineage>
</organism>
<evidence type="ECO:0000313" key="3">
    <source>
        <dbReference type="Proteomes" id="UP000324974"/>
    </source>
</evidence>
<dbReference type="KEGG" id="lrs:PX52LOC_03524"/>
<dbReference type="Proteomes" id="UP000324974">
    <property type="component" value="Chromosome"/>
</dbReference>
<dbReference type="RefSeq" id="WP_149111278.1">
    <property type="nucleotide sequence ID" value="NZ_CP042425.1"/>
</dbReference>
<gene>
    <name evidence="2" type="ORF">PX52LOC_03524</name>
</gene>
<feature type="domain" description="Putative restriction endonuclease" evidence="1">
    <location>
        <begin position="12"/>
        <end position="100"/>
    </location>
</feature>
<dbReference type="InterPro" id="IPR008538">
    <property type="entry name" value="Uma2"/>
</dbReference>
<dbReference type="CDD" id="cd06260">
    <property type="entry name" value="DUF820-like"/>
    <property type="match status" value="1"/>
</dbReference>
<dbReference type="OrthoDB" id="280487at2"/>